<dbReference type="Pfam" id="PF00431">
    <property type="entry name" value="CUB"/>
    <property type="match status" value="1"/>
</dbReference>
<keyword evidence="5" id="KW-1185">Reference proteome</keyword>
<dbReference type="SUPFAM" id="SSF49854">
    <property type="entry name" value="Spermadhesin, CUB domain"/>
    <property type="match status" value="1"/>
</dbReference>
<dbReference type="Proteomes" id="UP000747542">
    <property type="component" value="Unassembled WGS sequence"/>
</dbReference>
<evidence type="ECO:0000259" key="3">
    <source>
        <dbReference type="PROSITE" id="PS01180"/>
    </source>
</evidence>
<reference evidence="4" key="1">
    <citation type="journal article" date="2021" name="Sci. Adv.">
        <title>The American lobster genome reveals insights on longevity, neural, and immune adaptations.</title>
        <authorList>
            <person name="Polinski J.M."/>
            <person name="Zimin A.V."/>
            <person name="Clark K.F."/>
            <person name="Kohn A.B."/>
            <person name="Sadowski N."/>
            <person name="Timp W."/>
            <person name="Ptitsyn A."/>
            <person name="Khanna P."/>
            <person name="Romanova D.Y."/>
            <person name="Williams P."/>
            <person name="Greenwood S.J."/>
            <person name="Moroz L.L."/>
            <person name="Walt D.R."/>
            <person name="Bodnar A.G."/>
        </authorList>
    </citation>
    <scope>NUCLEOTIDE SEQUENCE</scope>
    <source>
        <strain evidence="4">GMGI-L3</strain>
    </source>
</reference>
<feature type="non-terminal residue" evidence="4">
    <location>
        <position position="211"/>
    </location>
</feature>
<dbReference type="InterPro" id="IPR035914">
    <property type="entry name" value="Sperma_CUB_dom_sf"/>
</dbReference>
<dbReference type="AlphaFoldDB" id="A0A8J5JZZ9"/>
<evidence type="ECO:0000313" key="5">
    <source>
        <dbReference type="Proteomes" id="UP000747542"/>
    </source>
</evidence>
<dbReference type="EMBL" id="JAHLQT010024847">
    <property type="protein sequence ID" value="KAG7164958.1"/>
    <property type="molecule type" value="Genomic_DNA"/>
</dbReference>
<dbReference type="PROSITE" id="PS01180">
    <property type="entry name" value="CUB"/>
    <property type="match status" value="1"/>
</dbReference>
<proteinExistence type="predicted"/>
<sequence>VCDYVDGETKLRRGGFGVCPPDPLGMVYNPHSPSALDLYQRPDVVPVLTLRVYQTWSSIPMVTEIVMMVMLGVVMVSANVPAEKTDLHDLYLPDCGEITKMAPGETAIINSHLPTEDHPDEHKCVWKFVCKEINDNYIRVECLYFDLTSAANCGDKLVMRKYKRSPKTKFCGTDGPHGVENNQGWMKLTYTSDAVDDEHSGFQCYVKCLAK</sequence>
<accession>A0A8J5JZZ9</accession>
<dbReference type="InterPro" id="IPR000859">
    <property type="entry name" value="CUB_dom"/>
</dbReference>
<comment type="caution">
    <text evidence="4">The sequence shown here is derived from an EMBL/GenBank/DDBJ whole genome shotgun (WGS) entry which is preliminary data.</text>
</comment>
<organism evidence="4 5">
    <name type="scientific">Homarus americanus</name>
    <name type="common">American lobster</name>
    <dbReference type="NCBI Taxonomy" id="6706"/>
    <lineage>
        <taxon>Eukaryota</taxon>
        <taxon>Metazoa</taxon>
        <taxon>Ecdysozoa</taxon>
        <taxon>Arthropoda</taxon>
        <taxon>Crustacea</taxon>
        <taxon>Multicrustacea</taxon>
        <taxon>Malacostraca</taxon>
        <taxon>Eumalacostraca</taxon>
        <taxon>Eucarida</taxon>
        <taxon>Decapoda</taxon>
        <taxon>Pleocyemata</taxon>
        <taxon>Astacidea</taxon>
        <taxon>Nephropoidea</taxon>
        <taxon>Nephropidae</taxon>
        <taxon>Homarus</taxon>
    </lineage>
</organism>
<evidence type="ECO:0000313" key="4">
    <source>
        <dbReference type="EMBL" id="KAG7164958.1"/>
    </source>
</evidence>
<dbReference type="Gene3D" id="2.60.120.290">
    <property type="entry name" value="Spermadhesin, CUB domain"/>
    <property type="match status" value="1"/>
</dbReference>
<comment type="caution">
    <text evidence="2">Lacks conserved residue(s) required for the propagation of feature annotation.</text>
</comment>
<evidence type="ECO:0000256" key="1">
    <source>
        <dbReference type="ARBA" id="ARBA00023157"/>
    </source>
</evidence>
<keyword evidence="1" id="KW-1015">Disulfide bond</keyword>
<gene>
    <name evidence="4" type="primary">Cdcp-L19</name>
    <name evidence="4" type="ORF">Hamer_G004682</name>
</gene>
<evidence type="ECO:0000256" key="2">
    <source>
        <dbReference type="PROSITE-ProRule" id="PRU00059"/>
    </source>
</evidence>
<feature type="domain" description="CUB" evidence="3">
    <location>
        <begin position="95"/>
        <end position="209"/>
    </location>
</feature>
<name>A0A8J5JZZ9_HOMAM</name>
<protein>
    <submittedName>
        <fullName evidence="4">Putative CUB domain-containing protein-like 19</fullName>
    </submittedName>
</protein>